<protein>
    <submittedName>
        <fullName evidence="1">Uncharacterized protein</fullName>
    </submittedName>
</protein>
<dbReference type="AlphaFoldDB" id="A0A397PFL2"/>
<name>A0A397PFL2_9SPHN</name>
<comment type="caution">
    <text evidence="1">The sequence shown here is derived from an EMBL/GenBank/DDBJ whole genome shotgun (WGS) entry which is preliminary data.</text>
</comment>
<evidence type="ECO:0000313" key="2">
    <source>
        <dbReference type="Proteomes" id="UP000266568"/>
    </source>
</evidence>
<dbReference type="Proteomes" id="UP000266568">
    <property type="component" value="Unassembled WGS sequence"/>
</dbReference>
<proteinExistence type="predicted"/>
<gene>
    <name evidence="1" type="ORF">DFR49_0554</name>
</gene>
<reference evidence="1 2" key="1">
    <citation type="submission" date="2018-08" db="EMBL/GenBank/DDBJ databases">
        <title>Genomic Encyclopedia of Type Strains, Phase IV (KMG-IV): sequencing the most valuable type-strain genomes for metagenomic binning, comparative biology and taxonomic classification.</title>
        <authorList>
            <person name="Goeker M."/>
        </authorList>
    </citation>
    <scope>NUCLEOTIDE SEQUENCE [LARGE SCALE GENOMIC DNA]</scope>
    <source>
        <strain evidence="1 2">DSM 25527</strain>
    </source>
</reference>
<dbReference type="RefSeq" id="WP_004211515.1">
    <property type="nucleotide sequence ID" value="NZ_QXDC01000002.1"/>
</dbReference>
<organism evidence="1 2">
    <name type="scientific">Hephaestia caeni</name>
    <dbReference type="NCBI Taxonomy" id="645617"/>
    <lineage>
        <taxon>Bacteria</taxon>
        <taxon>Pseudomonadati</taxon>
        <taxon>Pseudomonadota</taxon>
        <taxon>Alphaproteobacteria</taxon>
        <taxon>Sphingomonadales</taxon>
        <taxon>Sphingomonadaceae</taxon>
        <taxon>Hephaestia</taxon>
    </lineage>
</organism>
<keyword evidence="2" id="KW-1185">Reference proteome</keyword>
<evidence type="ECO:0000313" key="1">
    <source>
        <dbReference type="EMBL" id="RIA46025.1"/>
    </source>
</evidence>
<dbReference type="OrthoDB" id="7475542at2"/>
<accession>A0A397PFL2</accession>
<sequence length="143" mass="16039">MTGTIRLSASDIRQIREVAERIARRDSSAARFAIEIAERVSLVTGDVALNVLAISDDPDWADTDLNTTFPWSRIRERHALKEGRALFDLYIYERPGVRETGDLVCCVQVELDANGLAAIHADSTMHIWRRPDPPSDLPLNPML</sequence>
<dbReference type="EMBL" id="QXDC01000002">
    <property type="protein sequence ID" value="RIA46025.1"/>
    <property type="molecule type" value="Genomic_DNA"/>
</dbReference>